<proteinExistence type="predicted"/>
<feature type="region of interest" description="Disordered" evidence="1">
    <location>
        <begin position="276"/>
        <end position="386"/>
    </location>
</feature>
<feature type="compositionally biased region" description="Low complexity" evidence="1">
    <location>
        <begin position="290"/>
        <end position="336"/>
    </location>
</feature>
<name>F4S3B2_MELLP</name>
<feature type="compositionally biased region" description="Polar residues" evidence="1">
    <location>
        <begin position="30"/>
        <end position="69"/>
    </location>
</feature>
<dbReference type="GeneID" id="18924394"/>
<accession>F4S3B2</accession>
<dbReference type="InParanoid" id="F4S3B2"/>
<feature type="region of interest" description="Disordered" evidence="1">
    <location>
        <begin position="1"/>
        <end position="84"/>
    </location>
</feature>
<dbReference type="AlphaFoldDB" id="F4S3B2"/>
<dbReference type="EMBL" id="GL883143">
    <property type="protein sequence ID" value="EGG00871.1"/>
    <property type="molecule type" value="Genomic_DNA"/>
</dbReference>
<feature type="compositionally biased region" description="Low complexity" evidence="1">
    <location>
        <begin position="17"/>
        <end position="29"/>
    </location>
</feature>
<evidence type="ECO:0000256" key="1">
    <source>
        <dbReference type="SAM" id="MobiDB-lite"/>
    </source>
</evidence>
<keyword evidence="3" id="KW-1185">Reference proteome</keyword>
<evidence type="ECO:0000313" key="2">
    <source>
        <dbReference type="EMBL" id="EGG00871.1"/>
    </source>
</evidence>
<sequence length="386" mass="43911">MSKRKNPSSKEGQEVVNLLTTKNTANATNESNLNTKETSSEVQANAKTKEPNSMSVDSVNTKNNQQGGFTQESTSEKESTSNPLTPSIVITQQMKDLDMTMQKATEAVLAGQKEEAAFLFRIHEQMKNLPLIKSISEKPTRQKETIIIDEDKLKPPNNTKINPSKSHEVVKEARVENGFTFREGASTNTDSNVANWLEAHKENVENIRQTECWMVAFRYNLKMRTLLFTKKVTYEDGSTGPIDISKERVKVKEICFAKARKCDELSFTDNPYAEGGERFEWDHNTGTQKNRQNISRNSSYNSNYSNNSSYRNSNNSSIHANHRNSNSNYNMNNENNNHLKQPNMMNNQKIQIENKKRKGYTGNNFDPNYVRKEKGTKQPLASTSKQ</sequence>
<dbReference type="OrthoDB" id="10461442at2759"/>
<organism evidence="3">
    <name type="scientific">Melampsora larici-populina (strain 98AG31 / pathotype 3-4-7)</name>
    <name type="common">Poplar leaf rust fungus</name>
    <dbReference type="NCBI Taxonomy" id="747676"/>
    <lineage>
        <taxon>Eukaryota</taxon>
        <taxon>Fungi</taxon>
        <taxon>Dikarya</taxon>
        <taxon>Basidiomycota</taxon>
        <taxon>Pucciniomycotina</taxon>
        <taxon>Pucciniomycetes</taxon>
        <taxon>Pucciniales</taxon>
        <taxon>Melampsoraceae</taxon>
        <taxon>Melampsora</taxon>
    </lineage>
</organism>
<feature type="compositionally biased region" description="Polar residues" evidence="1">
    <location>
        <begin position="338"/>
        <end position="351"/>
    </location>
</feature>
<dbReference type="HOGENOM" id="CLU_715872_0_0_1"/>
<evidence type="ECO:0000313" key="3">
    <source>
        <dbReference type="Proteomes" id="UP000001072"/>
    </source>
</evidence>
<dbReference type="VEuPathDB" id="FungiDB:MELLADRAFT_111479"/>
<dbReference type="RefSeq" id="XP_007415945.1">
    <property type="nucleotide sequence ID" value="XM_007415883.1"/>
</dbReference>
<reference evidence="3" key="1">
    <citation type="journal article" date="2011" name="Proc. Natl. Acad. Sci. U.S.A.">
        <title>Obligate biotrophy features unraveled by the genomic analysis of rust fungi.</title>
        <authorList>
            <person name="Duplessis S."/>
            <person name="Cuomo C.A."/>
            <person name="Lin Y.-C."/>
            <person name="Aerts A."/>
            <person name="Tisserant E."/>
            <person name="Veneault-Fourrey C."/>
            <person name="Joly D.L."/>
            <person name="Hacquard S."/>
            <person name="Amselem J."/>
            <person name="Cantarel B.L."/>
            <person name="Chiu R."/>
            <person name="Coutinho P.M."/>
            <person name="Feau N."/>
            <person name="Field M."/>
            <person name="Frey P."/>
            <person name="Gelhaye E."/>
            <person name="Goldberg J."/>
            <person name="Grabherr M.G."/>
            <person name="Kodira C.D."/>
            <person name="Kohler A."/>
            <person name="Kuees U."/>
            <person name="Lindquist E.A."/>
            <person name="Lucas S.M."/>
            <person name="Mago R."/>
            <person name="Mauceli E."/>
            <person name="Morin E."/>
            <person name="Murat C."/>
            <person name="Pangilinan J.L."/>
            <person name="Park R."/>
            <person name="Pearson M."/>
            <person name="Quesneville H."/>
            <person name="Rouhier N."/>
            <person name="Sakthikumar S."/>
            <person name="Salamov A.A."/>
            <person name="Schmutz J."/>
            <person name="Selles B."/>
            <person name="Shapiro H."/>
            <person name="Tanguay P."/>
            <person name="Tuskan G.A."/>
            <person name="Henrissat B."/>
            <person name="Van de Peer Y."/>
            <person name="Rouze P."/>
            <person name="Ellis J.G."/>
            <person name="Dodds P.N."/>
            <person name="Schein J.E."/>
            <person name="Zhong S."/>
            <person name="Hamelin R.C."/>
            <person name="Grigoriev I.V."/>
            <person name="Szabo L.J."/>
            <person name="Martin F."/>
        </authorList>
    </citation>
    <scope>NUCLEOTIDE SEQUENCE [LARGE SCALE GENOMIC DNA]</scope>
    <source>
        <strain evidence="3">98AG31 / pathotype 3-4-7</strain>
    </source>
</reference>
<gene>
    <name evidence="2" type="ORF">MELLADRAFT_111479</name>
</gene>
<protein>
    <submittedName>
        <fullName evidence="2">Uncharacterized protein</fullName>
    </submittedName>
</protein>
<dbReference type="KEGG" id="mlr:MELLADRAFT_111479"/>
<dbReference type="Proteomes" id="UP000001072">
    <property type="component" value="Unassembled WGS sequence"/>
</dbReference>